<dbReference type="Pfam" id="PF11805">
    <property type="entry name" value="DUF3326"/>
    <property type="match status" value="1"/>
</dbReference>
<organism evidence="1 2">
    <name type="scientific">Aphanocapsa feldmannii 277cV</name>
    <dbReference type="NCBI Taxonomy" id="2507553"/>
    <lineage>
        <taxon>Bacteria</taxon>
        <taxon>Bacillati</taxon>
        <taxon>Cyanobacteriota</taxon>
        <taxon>Cyanophyceae</taxon>
        <taxon>Oscillatoriophycideae</taxon>
        <taxon>Chroococcales</taxon>
        <taxon>Microcystaceae</taxon>
        <taxon>Aphanocapsa</taxon>
    </lineage>
</organism>
<dbReference type="InterPro" id="IPR021763">
    <property type="entry name" value="DUF3326"/>
</dbReference>
<sequence>MSAAPLPTLLVVPSGIGCERGGYAGDALPLARLLAGASGCLVTHPNVMNAASLYWSDQRIHYVEGYALDRFCAAELALRPRRGRRVGVLLDAGIEAQLQWRHRQVADAARASLGLEVGPVVTTDVPLGVSLRLGESGISWGGLEQPGTLLRAGESLVQAGAEAIAVVTRFPDDPDSASLAAYRAGGGVDALAGAEAVISHLLVRRLGIPCAHSPALAPLPLREDLDPRAAAEELGFTFLSCVLVGLSRAPDLIPAAEARATDLHPDALGAVVSVADALGGAGVLACAERGLPVIALRNPCALQVNAAALDLEVMPADSALEAAGLVTALREGLSPSALRHPSRRLG</sequence>
<gene>
    <name evidence="1" type="ORF">ERJ67_09935</name>
</gene>
<name>A0A524RLP1_9CHRO</name>
<dbReference type="AlphaFoldDB" id="A0A524RLP1"/>
<evidence type="ECO:0000313" key="1">
    <source>
        <dbReference type="EMBL" id="TGG90990.1"/>
    </source>
</evidence>
<dbReference type="EMBL" id="SRMO01000084">
    <property type="protein sequence ID" value="TGG90990.1"/>
    <property type="molecule type" value="Genomic_DNA"/>
</dbReference>
<dbReference type="Proteomes" id="UP000317990">
    <property type="component" value="Unassembled WGS sequence"/>
</dbReference>
<accession>A0A524RLP1</accession>
<protein>
    <submittedName>
        <fullName evidence="1">DUF3326 domain-containing protein</fullName>
    </submittedName>
</protein>
<proteinExistence type="predicted"/>
<dbReference type="PANTHER" id="PTHR36891:SF1">
    <property type="entry name" value="OS01G0127400 PROTEIN"/>
    <property type="match status" value="1"/>
</dbReference>
<comment type="caution">
    <text evidence="1">The sequence shown here is derived from an EMBL/GenBank/DDBJ whole genome shotgun (WGS) entry which is preliminary data.</text>
</comment>
<dbReference type="PANTHER" id="PTHR36891">
    <property type="entry name" value="OS01G0127400 PROTEIN"/>
    <property type="match status" value="1"/>
</dbReference>
<evidence type="ECO:0000313" key="2">
    <source>
        <dbReference type="Proteomes" id="UP000317990"/>
    </source>
</evidence>
<reference evidence="1 2" key="1">
    <citation type="journal article" date="2019" name="mSystems">
        <title>Life at home and on the roam: Genomic adaptions reflect the dual lifestyle of an intracellular, facultative symbiont.</title>
        <authorList>
            <person name="Burgsdorf I."/>
        </authorList>
    </citation>
    <scope>NUCLEOTIDE SEQUENCE [LARGE SCALE GENOMIC DNA]</scope>
    <source>
        <strain evidence="1">277cV</strain>
    </source>
</reference>